<keyword evidence="9" id="KW-0067">ATP-binding</keyword>
<dbReference type="GO" id="GO:0016887">
    <property type="term" value="F:ATP hydrolysis activity"/>
    <property type="evidence" value="ECO:0007669"/>
    <property type="project" value="InterPro"/>
</dbReference>
<dbReference type="InterPro" id="IPR011989">
    <property type="entry name" value="ARM-like"/>
</dbReference>
<evidence type="ECO:0000256" key="4">
    <source>
        <dbReference type="ARBA" id="ARBA00022490"/>
    </source>
</evidence>
<feature type="domain" description="ABC transporter" evidence="15">
    <location>
        <begin position="397"/>
        <end position="620"/>
    </location>
</feature>
<dbReference type="Gene3D" id="3.40.50.300">
    <property type="entry name" value="P-loop containing nucleotide triphosphate hydrolases"/>
    <property type="match status" value="2"/>
</dbReference>
<keyword evidence="4" id="KW-0963">Cytoplasm</keyword>
<dbReference type="SMART" id="SM00382">
    <property type="entry name" value="AAA"/>
    <property type="match status" value="2"/>
</dbReference>
<name>A0A7S3GSK9_9STRA</name>
<dbReference type="Pfam" id="PF24987">
    <property type="entry name" value="HEAT_EF3_N"/>
    <property type="match status" value="1"/>
</dbReference>
<evidence type="ECO:0000256" key="13">
    <source>
        <dbReference type="SAM" id="Coils"/>
    </source>
</evidence>
<dbReference type="PANTHER" id="PTHR19211:SF5">
    <property type="entry name" value="ELONGATION FACTOR 3A-RELATED"/>
    <property type="match status" value="1"/>
</dbReference>
<evidence type="ECO:0000256" key="11">
    <source>
        <dbReference type="ARBA" id="ARBA00022917"/>
    </source>
</evidence>
<dbReference type="InterPro" id="IPR003593">
    <property type="entry name" value="AAA+_ATPase"/>
</dbReference>
<comment type="similarity">
    <text evidence="3">Belongs to the ABC transporter superfamily. ABCF family. EF3 subfamily.</text>
</comment>
<dbReference type="Gene3D" id="1.25.10.10">
    <property type="entry name" value="Leucine-rich Repeat Variant"/>
    <property type="match status" value="1"/>
</dbReference>
<comment type="subcellular location">
    <subcellularLocation>
        <location evidence="1">Cytoplasm</location>
    </subcellularLocation>
</comment>
<dbReference type="InterPro" id="IPR050611">
    <property type="entry name" value="ABCF"/>
</dbReference>
<dbReference type="Gene3D" id="2.40.50.990">
    <property type="match status" value="1"/>
</dbReference>
<evidence type="ECO:0000259" key="15">
    <source>
        <dbReference type="PROSITE" id="PS50893"/>
    </source>
</evidence>
<dbReference type="InterPro" id="IPR017871">
    <property type="entry name" value="ABC_transporter-like_CS"/>
</dbReference>
<sequence>MSAFASVDIKTINTAGVLAFESSTVMETLKTNMASTSADVANDALKVVKSLAEGVADQWIEPYLVELLPFILDNLAAPKTAVAAEEAGNAILHKSNSHSVRIITSALYESFSSMKWQTKKGALVLFGDLAQHHPIVVQRNLPEMINRLILMASDVKKEVKEQTRVAFGKITSTITNVDIIPIIPRVVAAYMDPAKLTENALDALVGTTFINDVDLPTLGLLVPILTRGMRERLVAIKRRSALVIGNMCKLVNDPRTAAEFYPILKPVLERGIEEIAVEEVRKVCEHSLETLHRVAGEAQVLSDAVFSHADLVNSINKSLTKNGVADAAKFAKLVDFAAKGAHFLVMGDNRDNDEWTEALVPYLKAILSTEEKVNAVAAEVIAEGTAALSATKADIEDEEEDLCNATFSLAYGTRVLLHQTPFKVKIGRRYGLVGANGAGKSTLMRAIAGGNLAGFPTHLVTVYVECEIIGEKADMTVLEYIMTDPKVIANGASEEKVRAMLTDMGFGVSRTAAAIEAGVGTLSGGWRMKLALSRAMLLNPDMLLLDEPTNHLDQFAVKWLTDYVKNLKTCTCLLVSHDTKFLDAVCTNIMHYENLKLKRYLGNLSDFVKQKPEARAYYELSSDNVAFSFPEPGPLEGVKSLTKAVLRTKNVYFQYPTAPLPQLIDVSIQCSLASRVAVVGVNGAGKSTLVKLMVGELEADQGLIERHPNLRVAYVAQHAFAHIEEHLEKTPVEYIMWRYRGGVDKEMAKKDANTMTEEELKALRAKAKEEKNGVVEELLNRRTGKREHEYEVIWEGQNRENSWHTRTELKEMGYEKMVNQKDEQIAMESMLGQRKLTTGEIQKHFDGFGLEPQFAQHTRMNALSGGQKVKVVLGAGLWNLPHIVILDEPTNFLDRDSLGALATAIKEFKGGLFMISHNAEFYEALCPEKWILESGRLTVMGAEWMEEVEKARKKAEKLAKRTLDYDQKEEKKDALGNTIVEAKEEVKEVNRADRKRLMKIRKDMVKNGEDTYEIDQQLGIE</sequence>
<dbReference type="SUPFAM" id="SSF52540">
    <property type="entry name" value="P-loop containing nucleoside triphosphate hydrolases"/>
    <property type="match status" value="2"/>
</dbReference>
<evidence type="ECO:0000256" key="8">
    <source>
        <dbReference type="ARBA" id="ARBA00022801"/>
    </source>
</evidence>
<dbReference type="GO" id="GO:0005524">
    <property type="term" value="F:ATP binding"/>
    <property type="evidence" value="ECO:0007669"/>
    <property type="project" value="UniProtKB-KW"/>
</dbReference>
<dbReference type="PROSITE" id="PS00211">
    <property type="entry name" value="ABC_TRANSPORTER_1"/>
    <property type="match status" value="2"/>
</dbReference>
<keyword evidence="11" id="KW-0648">Protein biosynthesis</keyword>
<evidence type="ECO:0000256" key="5">
    <source>
        <dbReference type="ARBA" id="ARBA00022737"/>
    </source>
</evidence>
<dbReference type="InterPro" id="IPR027417">
    <property type="entry name" value="P-loop_NTPase"/>
</dbReference>
<keyword evidence="10" id="KW-0694">RNA-binding</keyword>
<dbReference type="PROSITE" id="PS50013">
    <property type="entry name" value="CHROMO_2"/>
    <property type="match status" value="1"/>
</dbReference>
<evidence type="ECO:0000256" key="12">
    <source>
        <dbReference type="ARBA" id="ARBA00049360"/>
    </source>
</evidence>
<keyword evidence="8" id="KW-0378">Hydrolase</keyword>
<dbReference type="CDD" id="cd18626">
    <property type="entry name" value="CD_eEF3"/>
    <property type="match status" value="1"/>
</dbReference>
<evidence type="ECO:0000313" key="16">
    <source>
        <dbReference type="EMBL" id="CAE0275320.1"/>
    </source>
</evidence>
<dbReference type="InterPro" id="IPR015688">
    <property type="entry name" value="eEF3_ABC2_chromodomain-like"/>
</dbReference>
<dbReference type="InterPro" id="IPR047038">
    <property type="entry name" value="eEF3_chromodomain-like_sf"/>
</dbReference>
<evidence type="ECO:0000256" key="9">
    <source>
        <dbReference type="ARBA" id="ARBA00022840"/>
    </source>
</evidence>
<keyword evidence="13" id="KW-0175">Coiled coil</keyword>
<comment type="pathway">
    <text evidence="2">Protein biosynthesis; polypeptide chain elongation.</text>
</comment>
<evidence type="ECO:0000256" key="10">
    <source>
        <dbReference type="ARBA" id="ARBA00022884"/>
    </source>
</evidence>
<comment type="catalytic activity">
    <reaction evidence="12">
        <text>ATP + H2O = ADP + phosphate + H(+)</text>
        <dbReference type="Rhea" id="RHEA:13065"/>
        <dbReference type="ChEBI" id="CHEBI:15377"/>
        <dbReference type="ChEBI" id="CHEBI:15378"/>
        <dbReference type="ChEBI" id="CHEBI:30616"/>
        <dbReference type="ChEBI" id="CHEBI:43474"/>
        <dbReference type="ChEBI" id="CHEBI:456216"/>
    </reaction>
</comment>
<protein>
    <recommendedName>
        <fullName evidence="17">Elongation factor 3</fullName>
    </recommendedName>
</protein>
<dbReference type="PROSITE" id="PS50893">
    <property type="entry name" value="ABC_TRANSPORTER_2"/>
    <property type="match status" value="2"/>
</dbReference>
<dbReference type="PANTHER" id="PTHR19211">
    <property type="entry name" value="ATP-BINDING TRANSPORT PROTEIN-RELATED"/>
    <property type="match status" value="1"/>
</dbReference>
<evidence type="ECO:0000256" key="7">
    <source>
        <dbReference type="ARBA" id="ARBA00022768"/>
    </source>
</evidence>
<dbReference type="EMBL" id="HBIC01008339">
    <property type="protein sequence ID" value="CAE0275320.1"/>
    <property type="molecule type" value="Transcribed_RNA"/>
</dbReference>
<accession>A0A7S3GSK9</accession>
<dbReference type="UniPathway" id="UPA00345"/>
<dbReference type="InterPro" id="IPR003439">
    <property type="entry name" value="ABC_transporter-like_ATP-bd"/>
</dbReference>
<dbReference type="InterPro" id="IPR000953">
    <property type="entry name" value="Chromo/chromo_shadow_dom"/>
</dbReference>
<evidence type="ECO:0008006" key="17">
    <source>
        <dbReference type="Google" id="ProtNLM"/>
    </source>
</evidence>
<evidence type="ECO:0000259" key="14">
    <source>
        <dbReference type="PROSITE" id="PS50013"/>
    </source>
</evidence>
<gene>
    <name evidence="16" type="ORF">SELO1098_LOCUS4148</name>
</gene>
<dbReference type="GO" id="GO:0003746">
    <property type="term" value="F:translation elongation factor activity"/>
    <property type="evidence" value="ECO:0007669"/>
    <property type="project" value="UniProtKB-KW"/>
</dbReference>
<evidence type="ECO:0000256" key="3">
    <source>
        <dbReference type="ARBA" id="ARBA00011054"/>
    </source>
</evidence>
<dbReference type="SUPFAM" id="SSF48371">
    <property type="entry name" value="ARM repeat"/>
    <property type="match status" value="1"/>
</dbReference>
<feature type="domain" description="Chromo" evidence="14">
    <location>
        <begin position="773"/>
        <end position="820"/>
    </location>
</feature>
<evidence type="ECO:0000256" key="1">
    <source>
        <dbReference type="ARBA" id="ARBA00004496"/>
    </source>
</evidence>
<reference evidence="16" key="1">
    <citation type="submission" date="2021-01" db="EMBL/GenBank/DDBJ databases">
        <authorList>
            <person name="Corre E."/>
            <person name="Pelletier E."/>
            <person name="Niang G."/>
            <person name="Scheremetjew M."/>
            <person name="Finn R."/>
            <person name="Kale V."/>
            <person name="Holt S."/>
            <person name="Cochrane G."/>
            <person name="Meng A."/>
            <person name="Brown T."/>
            <person name="Cohen L."/>
        </authorList>
    </citation>
    <scope>NUCLEOTIDE SEQUENCE</scope>
    <source>
        <strain evidence="16">CCAP 955/1</strain>
    </source>
</reference>
<feature type="domain" description="ABC transporter" evidence="15">
    <location>
        <begin position="646"/>
        <end position="959"/>
    </location>
</feature>
<keyword evidence="7" id="KW-0251">Elongation factor</keyword>
<keyword evidence="5" id="KW-0677">Repeat</keyword>
<dbReference type="GO" id="GO:0003723">
    <property type="term" value="F:RNA binding"/>
    <property type="evidence" value="ECO:0007669"/>
    <property type="project" value="UniProtKB-KW"/>
</dbReference>
<dbReference type="CDD" id="cd03221">
    <property type="entry name" value="ABCF_EF-3"/>
    <property type="match status" value="1"/>
</dbReference>
<keyword evidence="6" id="KW-0547">Nucleotide-binding</keyword>
<dbReference type="GO" id="GO:0005737">
    <property type="term" value="C:cytoplasm"/>
    <property type="evidence" value="ECO:0007669"/>
    <property type="project" value="UniProtKB-SubCell"/>
</dbReference>
<dbReference type="InterPro" id="IPR016024">
    <property type="entry name" value="ARM-type_fold"/>
</dbReference>
<proteinExistence type="inferred from homology"/>
<evidence type="ECO:0000256" key="6">
    <source>
        <dbReference type="ARBA" id="ARBA00022741"/>
    </source>
</evidence>
<feature type="coiled-coil region" evidence="13">
    <location>
        <begin position="941"/>
        <end position="992"/>
    </location>
</feature>
<dbReference type="Pfam" id="PF24984">
    <property type="entry name" value="HEAT_EF3_GNC1"/>
    <property type="match status" value="1"/>
</dbReference>
<dbReference type="Pfam" id="PF00005">
    <property type="entry name" value="ABC_tran"/>
    <property type="match status" value="2"/>
</dbReference>
<evidence type="ECO:0000256" key="2">
    <source>
        <dbReference type="ARBA" id="ARBA00004815"/>
    </source>
</evidence>
<organism evidence="16">
    <name type="scientific">Spumella elongata</name>
    <dbReference type="NCBI Taxonomy" id="89044"/>
    <lineage>
        <taxon>Eukaryota</taxon>
        <taxon>Sar</taxon>
        <taxon>Stramenopiles</taxon>
        <taxon>Ochrophyta</taxon>
        <taxon>Chrysophyceae</taxon>
        <taxon>Chromulinales</taxon>
        <taxon>Chromulinaceae</taxon>
        <taxon>Spumella</taxon>
    </lineage>
</organism>
<dbReference type="AlphaFoldDB" id="A0A7S3GSK9"/>